<name>A0A6C0ILU2_9ZZZZ</name>
<dbReference type="Pfam" id="PF01380">
    <property type="entry name" value="SIS"/>
    <property type="match status" value="1"/>
</dbReference>
<evidence type="ECO:0000313" key="2">
    <source>
        <dbReference type="EMBL" id="QHT93406.1"/>
    </source>
</evidence>
<dbReference type="InterPro" id="IPR023214">
    <property type="entry name" value="HAD_sf"/>
</dbReference>
<dbReference type="InterPro" id="IPR036412">
    <property type="entry name" value="HAD-like_sf"/>
</dbReference>
<protein>
    <recommendedName>
        <fullName evidence="1">SIS domain-containing protein</fullName>
    </recommendedName>
</protein>
<dbReference type="PANTHER" id="PTHR38418:SF2">
    <property type="entry name" value="SUGAR ISOMERASE, KPSF_GUTQ (AFU_ORTHOLOGUE AFUA_6G08860)"/>
    <property type="match status" value="1"/>
</dbReference>
<dbReference type="EMBL" id="MN740207">
    <property type="protein sequence ID" value="QHT93406.1"/>
    <property type="molecule type" value="Genomic_DNA"/>
</dbReference>
<dbReference type="SUPFAM" id="SSF56784">
    <property type="entry name" value="HAD-like"/>
    <property type="match status" value="1"/>
</dbReference>
<dbReference type="InterPro" id="IPR006439">
    <property type="entry name" value="HAD-SF_hydro_IA"/>
</dbReference>
<dbReference type="Gene3D" id="3.40.50.1000">
    <property type="entry name" value="HAD superfamily/HAD-like"/>
    <property type="match status" value="1"/>
</dbReference>
<dbReference type="SFLD" id="SFLDG01129">
    <property type="entry name" value="C1.5:_HAD__Beta-PGM__Phosphata"/>
    <property type="match status" value="1"/>
</dbReference>
<dbReference type="SFLD" id="SFLDS00003">
    <property type="entry name" value="Haloacid_Dehalogenase"/>
    <property type="match status" value="1"/>
</dbReference>
<dbReference type="InterPro" id="IPR011009">
    <property type="entry name" value="Kinase-like_dom_sf"/>
</dbReference>
<dbReference type="GO" id="GO:0097367">
    <property type="term" value="F:carbohydrate derivative binding"/>
    <property type="evidence" value="ECO:0007669"/>
    <property type="project" value="InterPro"/>
</dbReference>
<dbReference type="Pfam" id="PF00483">
    <property type="entry name" value="NTP_transferase"/>
    <property type="match status" value="1"/>
</dbReference>
<dbReference type="CDD" id="cd07505">
    <property type="entry name" value="HAD_BPGM-like"/>
    <property type="match status" value="1"/>
</dbReference>
<dbReference type="Gene3D" id="1.10.150.240">
    <property type="entry name" value="Putative phosphatase, domain 2"/>
    <property type="match status" value="1"/>
</dbReference>
<dbReference type="Pfam" id="PF13419">
    <property type="entry name" value="HAD_2"/>
    <property type="match status" value="1"/>
</dbReference>
<dbReference type="SUPFAM" id="SSF56112">
    <property type="entry name" value="Protein kinase-like (PK-like)"/>
    <property type="match status" value="1"/>
</dbReference>
<dbReference type="PROSITE" id="PS51464">
    <property type="entry name" value="SIS"/>
    <property type="match status" value="1"/>
</dbReference>
<dbReference type="AlphaFoldDB" id="A0A6C0ILU2"/>
<feature type="domain" description="SIS" evidence="1">
    <location>
        <begin position="232"/>
        <end position="379"/>
    </location>
</feature>
<dbReference type="SUPFAM" id="SSF53448">
    <property type="entry name" value="Nucleotide-diphospho-sugar transferases"/>
    <property type="match status" value="1"/>
</dbReference>
<dbReference type="GO" id="GO:1901135">
    <property type="term" value="P:carbohydrate derivative metabolic process"/>
    <property type="evidence" value="ECO:0007669"/>
    <property type="project" value="InterPro"/>
</dbReference>
<reference evidence="2" key="1">
    <citation type="journal article" date="2020" name="Nature">
        <title>Giant virus diversity and host interactions through global metagenomics.</title>
        <authorList>
            <person name="Schulz F."/>
            <person name="Roux S."/>
            <person name="Paez-Espino D."/>
            <person name="Jungbluth S."/>
            <person name="Walsh D.A."/>
            <person name="Denef V.J."/>
            <person name="McMahon K.D."/>
            <person name="Konstantinidis K.T."/>
            <person name="Eloe-Fadrosh E.A."/>
            <person name="Kyrpides N.C."/>
            <person name="Woyke T."/>
        </authorList>
    </citation>
    <scope>NUCLEOTIDE SEQUENCE</scope>
    <source>
        <strain evidence="2">GVMAG-M-3300024252-29</strain>
    </source>
</reference>
<proteinExistence type="predicted"/>
<dbReference type="PANTHER" id="PTHR38418">
    <property type="entry name" value="SUGAR ISOMERASE, KPSF/GUTQ (AFU_ORTHOLOGUE AFUA_6G08860)"/>
    <property type="match status" value="1"/>
</dbReference>
<accession>A0A6C0ILU2</accession>
<dbReference type="InterPro" id="IPR046348">
    <property type="entry name" value="SIS_dom_sf"/>
</dbReference>
<dbReference type="Gene3D" id="3.40.50.10490">
    <property type="entry name" value="Glucose-6-phosphate isomerase like protein, domain 1"/>
    <property type="match status" value="1"/>
</dbReference>
<sequence>MFKCYVFDLDGTIIDSEPCHYQAYKNQCPDLSYIEYQRIFHNEELKKTYTKDNNIDIVKKEEDFKTLYEVNKKYIPGAIEYINSLILDNKDIVIVTNSSRERCDFIKKMHPELVNIQHWITKSDVKHKKPNPEGYIKAMNMFSYNIDEYIIFEDSYTGFETIQNLNVAKGWVMNNEYYYKKQINGVCFEDYNNVVFNNPDDEIYNTTNDKLSSYSEQLTTNFENLKKNIYYLSAFILSKNVNNIYMCGVGKSNYILKKTASSWRSIGINVHVIECENLFHGEFSLFQDNDLLILSSNSGNTIELVNLVTYLNSKFNVMKVIVSNQSNNNLSDKCDLSLVIGEEKFVEADCIHMVPSVSSMMFLVFFDMVGIYLSEKAGLTMTDFKKYHPGGELGKIEHVRDNSVIDYVVISACGKGTRLYPMTKNIPKFLVNCENKNFLTMMFEYWSTYSSQFIIILDDIYNDIVNYYIEQYNTTASKKITVEIVNIKCPDGYENSFTLSHGVPNKCYNKKVLVTWCDIMPREDILLKDMSENIIFTYKTYSRYQACQQTQNIYKHENGNIVGIYYFCKFKQLQTNDYTKDLCDVFIDNYKTFTTSEINSLIDIGDMEKYLDEVQINTPLFKTRFFNEIKQTNRNTLVKRCVDTNFGKGIFKNETHHYKVISILNKNSYRLFPKVINFSNNSFEIEMINGKNVYNAEITTELVQQFIDKLLLLHSLSTYKPEKSVFERDLNIEFFTKVNTRLQNILPILNHFNQVVSNVNSVDIDLRLENIQTIISNCYDYIKTGLSEKNMETYHTIHGDCQFSNSMISDNDIIFIDPRGYFGDTKVYGLKEYDYSKLLYALSGYDNFNNDITYCFDYVSDNSIMLNMPTLENLDMYRSIFEKNDIDFDICMRMIIIHWIALSDYNKNNIVKSITSIFIGMYLYSKYVV</sequence>
<organism evidence="2">
    <name type="scientific">viral metagenome</name>
    <dbReference type="NCBI Taxonomy" id="1070528"/>
    <lineage>
        <taxon>unclassified sequences</taxon>
        <taxon>metagenomes</taxon>
        <taxon>organismal metagenomes</taxon>
    </lineage>
</organism>
<dbReference type="InterPro" id="IPR023198">
    <property type="entry name" value="PGP-like_dom2"/>
</dbReference>
<dbReference type="SUPFAM" id="SSF53697">
    <property type="entry name" value="SIS domain"/>
    <property type="match status" value="1"/>
</dbReference>
<dbReference type="InterPro" id="IPR005835">
    <property type="entry name" value="NTP_transferase_dom"/>
</dbReference>
<dbReference type="NCBIfam" id="TIGR01509">
    <property type="entry name" value="HAD-SF-IA-v3"/>
    <property type="match status" value="1"/>
</dbReference>
<dbReference type="Gene3D" id="3.90.550.10">
    <property type="entry name" value="Spore Coat Polysaccharide Biosynthesis Protein SpsA, Chain A"/>
    <property type="match status" value="1"/>
</dbReference>
<dbReference type="InterPro" id="IPR041492">
    <property type="entry name" value="HAD_2"/>
</dbReference>
<dbReference type="InterPro" id="IPR029044">
    <property type="entry name" value="Nucleotide-diphossugar_trans"/>
</dbReference>
<evidence type="ECO:0000259" key="1">
    <source>
        <dbReference type="PROSITE" id="PS51464"/>
    </source>
</evidence>
<dbReference type="InterPro" id="IPR001347">
    <property type="entry name" value="SIS_dom"/>
</dbReference>